<keyword evidence="10" id="KW-0418">Kinase</keyword>
<evidence type="ECO:0000259" key="22">
    <source>
        <dbReference type="PROSITE" id="PS50109"/>
    </source>
</evidence>
<dbReference type="SMART" id="SM00304">
    <property type="entry name" value="HAMP"/>
    <property type="match status" value="1"/>
</dbReference>
<keyword evidence="11" id="KW-0378">Hydrolase</keyword>
<sequence>MKMLHRLDVQLTLIFVAVLSATVSLTGWIHQRGHLINMVGPHFQYDTDLVALEPALRAFEAAPEQSSFDSLLQRLAPMIPADRLLLIVDDRYQVIAETTPENALIELVRKEPDPNFFVVATSSRSERFDFILMFHMLPYREIRGRDRRIYTLLMIPRPFLIDPPEIRPILFEGLRHHFEIFGFFYAGVILFFVVFIRRRLLPLRRIETAAHQLIERHIPPPIETVVRRDEVGRLVQAFNTALEQLAANEAVRKRMVSDIAHELRTPLTVLSGRIEAYQDGLIDDAPGLIQFTAAQIDDLTRIVEDLALLSRFDAGKLELHYSRFPIKAALAEMLRASALGQTFTWKLTGEEHPVFLDRNRFKQIIGNLTRNAVKARGEGLILTITIGLQDGTTVIRFADNGPGVPPESLPLLFERLYRVDAARTADKGGSGLGLSIVKSLVEAQQGSIHCELPPSGGLAFEIRLPSA</sequence>
<keyword evidence="12" id="KW-0067">ATP-binding</keyword>
<dbReference type="GO" id="GO:0005524">
    <property type="term" value="F:ATP binding"/>
    <property type="evidence" value="ECO:0007669"/>
    <property type="project" value="UniProtKB-KW"/>
</dbReference>
<dbReference type="Pfam" id="PF00672">
    <property type="entry name" value="HAMP"/>
    <property type="match status" value="1"/>
</dbReference>
<evidence type="ECO:0000256" key="2">
    <source>
        <dbReference type="ARBA" id="ARBA00001936"/>
    </source>
</evidence>
<dbReference type="InterPro" id="IPR003660">
    <property type="entry name" value="HAMP_dom"/>
</dbReference>
<comment type="catalytic activity">
    <reaction evidence="1">
        <text>ATP + protein L-histidine = ADP + protein N-phospho-L-histidine.</text>
        <dbReference type="EC" id="2.7.13.3"/>
    </reaction>
</comment>
<evidence type="ECO:0000256" key="15">
    <source>
        <dbReference type="ARBA" id="ARBA00023012"/>
    </source>
</evidence>
<keyword evidence="9" id="KW-0547">Nucleotide-binding</keyword>
<evidence type="ECO:0000256" key="1">
    <source>
        <dbReference type="ARBA" id="ARBA00000085"/>
    </source>
</evidence>
<dbReference type="Pfam" id="PF00512">
    <property type="entry name" value="HisKA"/>
    <property type="match status" value="1"/>
</dbReference>
<dbReference type="SUPFAM" id="SSF158472">
    <property type="entry name" value="HAMP domain-like"/>
    <property type="match status" value="1"/>
</dbReference>
<evidence type="ECO:0000256" key="18">
    <source>
        <dbReference type="ARBA" id="ARBA00023211"/>
    </source>
</evidence>
<keyword evidence="8" id="KW-0808">Transferase</keyword>
<evidence type="ECO:0000256" key="8">
    <source>
        <dbReference type="ARBA" id="ARBA00022679"/>
    </source>
</evidence>
<keyword evidence="17" id="KW-0843">Virulence</keyword>
<evidence type="ECO:0000256" key="10">
    <source>
        <dbReference type="ARBA" id="ARBA00022777"/>
    </source>
</evidence>
<dbReference type="InterPro" id="IPR005467">
    <property type="entry name" value="His_kinase_dom"/>
</dbReference>
<name>A0A8J7QDG4_9BACT</name>
<dbReference type="EMBL" id="JAFREP010000031">
    <property type="protein sequence ID" value="MBO1322119.1"/>
    <property type="molecule type" value="Genomic_DNA"/>
</dbReference>
<dbReference type="GO" id="GO:0005886">
    <property type="term" value="C:plasma membrane"/>
    <property type="evidence" value="ECO:0007669"/>
    <property type="project" value="UniProtKB-SubCell"/>
</dbReference>
<evidence type="ECO:0000256" key="5">
    <source>
        <dbReference type="ARBA" id="ARBA00012438"/>
    </source>
</evidence>
<feature type="transmembrane region" description="Helical" evidence="21">
    <location>
        <begin position="178"/>
        <end position="196"/>
    </location>
</feature>
<dbReference type="PROSITE" id="PS50885">
    <property type="entry name" value="HAMP"/>
    <property type="match status" value="1"/>
</dbReference>
<evidence type="ECO:0000313" key="25">
    <source>
        <dbReference type="Proteomes" id="UP000664417"/>
    </source>
</evidence>
<protein>
    <recommendedName>
        <fullName evidence="19">Signal transduction histidine-protein kinase/phosphatase MprB</fullName>
        <ecNumber evidence="5">2.7.13.3</ecNumber>
    </recommendedName>
    <alternativeName>
        <fullName evidence="20">Mycobacterial persistence regulator B</fullName>
    </alternativeName>
</protein>
<gene>
    <name evidence="24" type="ORF">J3U88_26820</name>
</gene>
<evidence type="ECO:0000256" key="19">
    <source>
        <dbReference type="ARBA" id="ARBA00040454"/>
    </source>
</evidence>
<organism evidence="24 25">
    <name type="scientific">Acanthopleuribacter pedis</name>
    <dbReference type="NCBI Taxonomy" id="442870"/>
    <lineage>
        <taxon>Bacteria</taxon>
        <taxon>Pseudomonadati</taxon>
        <taxon>Acidobacteriota</taxon>
        <taxon>Holophagae</taxon>
        <taxon>Acanthopleuribacterales</taxon>
        <taxon>Acanthopleuribacteraceae</taxon>
        <taxon>Acanthopleuribacter</taxon>
    </lineage>
</organism>
<evidence type="ECO:0000256" key="16">
    <source>
        <dbReference type="ARBA" id="ARBA00023016"/>
    </source>
</evidence>
<dbReference type="PANTHER" id="PTHR44936">
    <property type="entry name" value="SENSOR PROTEIN CREC"/>
    <property type="match status" value="1"/>
</dbReference>
<dbReference type="Gene3D" id="1.10.287.130">
    <property type="match status" value="1"/>
</dbReference>
<keyword evidence="7" id="KW-0597">Phosphoprotein</keyword>
<evidence type="ECO:0000256" key="3">
    <source>
        <dbReference type="ARBA" id="ARBA00001946"/>
    </source>
</evidence>
<evidence type="ECO:0000256" key="14">
    <source>
        <dbReference type="ARBA" id="ARBA00022912"/>
    </source>
</evidence>
<dbReference type="SMART" id="SM00388">
    <property type="entry name" value="HisKA"/>
    <property type="match status" value="1"/>
</dbReference>
<evidence type="ECO:0000256" key="11">
    <source>
        <dbReference type="ARBA" id="ARBA00022801"/>
    </source>
</evidence>
<dbReference type="InterPro" id="IPR036097">
    <property type="entry name" value="HisK_dim/P_sf"/>
</dbReference>
<keyword evidence="14" id="KW-0904">Protein phosphatase</keyword>
<evidence type="ECO:0000256" key="6">
    <source>
        <dbReference type="ARBA" id="ARBA00022475"/>
    </source>
</evidence>
<evidence type="ECO:0000313" key="24">
    <source>
        <dbReference type="EMBL" id="MBO1322119.1"/>
    </source>
</evidence>
<comment type="cofactor">
    <cofactor evidence="3">
        <name>Mg(2+)</name>
        <dbReference type="ChEBI" id="CHEBI:18420"/>
    </cofactor>
</comment>
<dbReference type="InterPro" id="IPR003594">
    <property type="entry name" value="HATPase_dom"/>
</dbReference>
<keyword evidence="13" id="KW-0460">Magnesium</keyword>
<dbReference type="PANTHER" id="PTHR44936:SF9">
    <property type="entry name" value="SENSOR PROTEIN CREC"/>
    <property type="match status" value="1"/>
</dbReference>
<dbReference type="Proteomes" id="UP000664417">
    <property type="component" value="Unassembled WGS sequence"/>
</dbReference>
<dbReference type="Gene3D" id="6.10.340.10">
    <property type="match status" value="1"/>
</dbReference>
<dbReference type="EC" id="2.7.13.3" evidence="5"/>
<keyword evidence="16" id="KW-0346">Stress response</keyword>
<dbReference type="Gene3D" id="3.30.565.10">
    <property type="entry name" value="Histidine kinase-like ATPase, C-terminal domain"/>
    <property type="match status" value="1"/>
</dbReference>
<evidence type="ECO:0000256" key="9">
    <source>
        <dbReference type="ARBA" id="ARBA00022741"/>
    </source>
</evidence>
<dbReference type="InterPro" id="IPR036890">
    <property type="entry name" value="HATPase_C_sf"/>
</dbReference>
<reference evidence="24" key="1">
    <citation type="submission" date="2021-03" db="EMBL/GenBank/DDBJ databases">
        <authorList>
            <person name="Wang G."/>
        </authorList>
    </citation>
    <scope>NUCLEOTIDE SEQUENCE</scope>
    <source>
        <strain evidence="24">KCTC 12899</strain>
    </source>
</reference>
<dbReference type="SUPFAM" id="SSF55874">
    <property type="entry name" value="ATPase domain of HSP90 chaperone/DNA topoisomerase II/histidine kinase"/>
    <property type="match status" value="1"/>
</dbReference>
<proteinExistence type="predicted"/>
<feature type="domain" description="Histidine kinase" evidence="22">
    <location>
        <begin position="258"/>
        <end position="467"/>
    </location>
</feature>
<evidence type="ECO:0000256" key="7">
    <source>
        <dbReference type="ARBA" id="ARBA00022553"/>
    </source>
</evidence>
<keyword evidence="15" id="KW-0902">Two-component regulatory system</keyword>
<keyword evidence="18" id="KW-0464">Manganese</keyword>
<keyword evidence="21" id="KW-0812">Transmembrane</keyword>
<evidence type="ECO:0000259" key="23">
    <source>
        <dbReference type="PROSITE" id="PS50885"/>
    </source>
</evidence>
<evidence type="ECO:0000256" key="13">
    <source>
        <dbReference type="ARBA" id="ARBA00022842"/>
    </source>
</evidence>
<keyword evidence="6" id="KW-1003">Cell membrane</keyword>
<dbReference type="PRINTS" id="PR00344">
    <property type="entry name" value="BCTRLSENSOR"/>
</dbReference>
<comment type="caution">
    <text evidence="24">The sequence shown here is derived from an EMBL/GenBank/DDBJ whole genome shotgun (WGS) entry which is preliminary data.</text>
</comment>
<evidence type="ECO:0000256" key="20">
    <source>
        <dbReference type="ARBA" id="ARBA00041776"/>
    </source>
</evidence>
<dbReference type="InterPro" id="IPR050980">
    <property type="entry name" value="2C_sensor_his_kinase"/>
</dbReference>
<keyword evidence="21" id="KW-1133">Transmembrane helix</keyword>
<dbReference type="SMART" id="SM00387">
    <property type="entry name" value="HATPase_c"/>
    <property type="match status" value="1"/>
</dbReference>
<dbReference type="PROSITE" id="PS50109">
    <property type="entry name" value="HIS_KIN"/>
    <property type="match status" value="1"/>
</dbReference>
<dbReference type="SUPFAM" id="SSF47384">
    <property type="entry name" value="Homodimeric domain of signal transducing histidine kinase"/>
    <property type="match status" value="1"/>
</dbReference>
<dbReference type="CDD" id="cd00082">
    <property type="entry name" value="HisKA"/>
    <property type="match status" value="1"/>
</dbReference>
<evidence type="ECO:0000256" key="17">
    <source>
        <dbReference type="ARBA" id="ARBA00023026"/>
    </source>
</evidence>
<comment type="cofactor">
    <cofactor evidence="2">
        <name>Mn(2+)</name>
        <dbReference type="ChEBI" id="CHEBI:29035"/>
    </cofactor>
</comment>
<keyword evidence="21" id="KW-0472">Membrane</keyword>
<accession>A0A8J7QDG4</accession>
<dbReference type="GO" id="GO:0000155">
    <property type="term" value="F:phosphorelay sensor kinase activity"/>
    <property type="evidence" value="ECO:0007669"/>
    <property type="project" value="InterPro"/>
</dbReference>
<keyword evidence="25" id="KW-1185">Reference proteome</keyword>
<dbReference type="Pfam" id="PF02518">
    <property type="entry name" value="HATPase_c"/>
    <property type="match status" value="1"/>
</dbReference>
<dbReference type="InterPro" id="IPR004358">
    <property type="entry name" value="Sig_transdc_His_kin-like_C"/>
</dbReference>
<evidence type="ECO:0000256" key="21">
    <source>
        <dbReference type="SAM" id="Phobius"/>
    </source>
</evidence>
<dbReference type="AlphaFoldDB" id="A0A8J7QDG4"/>
<dbReference type="InterPro" id="IPR003661">
    <property type="entry name" value="HisK_dim/P_dom"/>
</dbReference>
<dbReference type="GO" id="GO:0004721">
    <property type="term" value="F:phosphoprotein phosphatase activity"/>
    <property type="evidence" value="ECO:0007669"/>
    <property type="project" value="UniProtKB-KW"/>
</dbReference>
<evidence type="ECO:0000256" key="4">
    <source>
        <dbReference type="ARBA" id="ARBA00004651"/>
    </source>
</evidence>
<feature type="domain" description="HAMP" evidence="23">
    <location>
        <begin position="197"/>
        <end position="250"/>
    </location>
</feature>
<comment type="subcellular location">
    <subcellularLocation>
        <location evidence="4">Cell membrane</location>
        <topology evidence="4">Multi-pass membrane protein</topology>
    </subcellularLocation>
</comment>
<evidence type="ECO:0000256" key="12">
    <source>
        <dbReference type="ARBA" id="ARBA00022840"/>
    </source>
</evidence>